<dbReference type="Gene3D" id="1.20.120.980">
    <property type="entry name" value="Serine carboxypeptidase S28, SKS domain"/>
    <property type="match status" value="2"/>
</dbReference>
<evidence type="ECO:0000256" key="4">
    <source>
        <dbReference type="ARBA" id="ARBA00022801"/>
    </source>
</evidence>
<dbReference type="InterPro" id="IPR042269">
    <property type="entry name" value="Ser_carbopepase_S28_SKS"/>
</dbReference>
<keyword evidence="2" id="KW-0645">Protease</keyword>
<evidence type="ECO:0000313" key="8">
    <source>
        <dbReference type="Proteomes" id="UP001634007"/>
    </source>
</evidence>
<dbReference type="Gene3D" id="3.40.50.1820">
    <property type="entry name" value="alpha/beta hydrolase"/>
    <property type="match status" value="2"/>
</dbReference>
<dbReference type="PANTHER" id="PTHR11010">
    <property type="entry name" value="PROTEASE S28 PRO-X CARBOXYPEPTIDASE-RELATED"/>
    <property type="match status" value="1"/>
</dbReference>
<evidence type="ECO:0000256" key="6">
    <source>
        <dbReference type="SAM" id="SignalP"/>
    </source>
</evidence>
<dbReference type="GO" id="GO:0006508">
    <property type="term" value="P:proteolysis"/>
    <property type="evidence" value="ECO:0007669"/>
    <property type="project" value="UniProtKB-KW"/>
</dbReference>
<organism evidence="7 8">
    <name type="scientific">Eucalyptus globulus</name>
    <name type="common">Tasmanian blue gum</name>
    <dbReference type="NCBI Taxonomy" id="34317"/>
    <lineage>
        <taxon>Eukaryota</taxon>
        <taxon>Viridiplantae</taxon>
        <taxon>Streptophyta</taxon>
        <taxon>Embryophyta</taxon>
        <taxon>Tracheophyta</taxon>
        <taxon>Spermatophyta</taxon>
        <taxon>Magnoliopsida</taxon>
        <taxon>eudicotyledons</taxon>
        <taxon>Gunneridae</taxon>
        <taxon>Pentapetalae</taxon>
        <taxon>rosids</taxon>
        <taxon>malvids</taxon>
        <taxon>Myrtales</taxon>
        <taxon>Myrtaceae</taxon>
        <taxon>Myrtoideae</taxon>
        <taxon>Eucalypteae</taxon>
        <taxon>Eucalyptus</taxon>
    </lineage>
</organism>
<dbReference type="PANTHER" id="PTHR11010:SF120">
    <property type="entry name" value="LYSOSOMAL PRO-X CARBOXYPEPTIDASE"/>
    <property type="match status" value="1"/>
</dbReference>
<dbReference type="SUPFAM" id="SSF53474">
    <property type="entry name" value="alpha/beta-Hydrolases"/>
    <property type="match status" value="1"/>
</dbReference>
<evidence type="ECO:0000256" key="1">
    <source>
        <dbReference type="ARBA" id="ARBA00011079"/>
    </source>
</evidence>
<evidence type="ECO:0008006" key="9">
    <source>
        <dbReference type="Google" id="ProtNLM"/>
    </source>
</evidence>
<dbReference type="Proteomes" id="UP001634007">
    <property type="component" value="Unassembled WGS sequence"/>
</dbReference>
<accession>A0ABD3LV16</accession>
<feature type="signal peptide" evidence="6">
    <location>
        <begin position="1"/>
        <end position="23"/>
    </location>
</feature>
<proteinExistence type="inferred from homology"/>
<sequence>MSTAQLLSNILLCLSLIFQCSFAVSPFGKIVPRFPSALIHPEMAAMGPMRPGYFTQVLDHFGFRPEGYQTFQQRYLINSTFWGGPWRNAPILWFAQNTGFMFEMAPCFNALLVFIEHRFYGKSIPFGGNKEVASSNSSTLGYLSSTQALADYATQITDLKKNWTAEDSPVVVFGGSYGGILFIENAAMPAAWFRLKYPHIAIGALSSSSPVLNFDNISSPYSFNDIITRGFRSESKNCCKVIKRSWNSMDAGYLQGWLQTALVYTAMTDYPTPSNFLSPLPAYPVKRMCKAIDDPSKEDDDFAKLYATASIYYNYSGGVSCFDLMDNSDSRGLGRRGWKYNYNHNYTCTSDSIVIPSPTWIPIAFGGHDIRRTLRRFGSNIIFFNGLRDPWSGGGVLKSISKSIVAIVAKKVTFNRRKLSMMGAHHADLLYSTNEDPKWLQDVRKKEIKIISSWISRYYRDLAKSSSQFRFSNS</sequence>
<feature type="chain" id="PRO_5044743937" description="Lysosomal Pro-X carboxypeptidase" evidence="6">
    <location>
        <begin position="24"/>
        <end position="474"/>
    </location>
</feature>
<comment type="similarity">
    <text evidence="1">Belongs to the peptidase S28 family.</text>
</comment>
<evidence type="ECO:0000256" key="5">
    <source>
        <dbReference type="ARBA" id="ARBA00023180"/>
    </source>
</evidence>
<evidence type="ECO:0000256" key="2">
    <source>
        <dbReference type="ARBA" id="ARBA00022670"/>
    </source>
</evidence>
<dbReference type="InterPro" id="IPR029058">
    <property type="entry name" value="AB_hydrolase_fold"/>
</dbReference>
<evidence type="ECO:0000313" key="7">
    <source>
        <dbReference type="EMBL" id="KAL3755596.1"/>
    </source>
</evidence>
<dbReference type="AlphaFoldDB" id="A0ABD3LV16"/>
<comment type="caution">
    <text evidence="7">The sequence shown here is derived from an EMBL/GenBank/DDBJ whole genome shotgun (WGS) entry which is preliminary data.</text>
</comment>
<keyword evidence="4" id="KW-0378">Hydrolase</keyword>
<gene>
    <name evidence="7" type="ORF">ACJRO7_002620</name>
</gene>
<evidence type="ECO:0000256" key="3">
    <source>
        <dbReference type="ARBA" id="ARBA00022729"/>
    </source>
</evidence>
<protein>
    <recommendedName>
        <fullName evidence="9">Lysosomal Pro-X carboxypeptidase</fullName>
    </recommendedName>
</protein>
<name>A0ABD3LV16_EUCGL</name>
<keyword evidence="8" id="KW-1185">Reference proteome</keyword>
<dbReference type="GO" id="GO:0008233">
    <property type="term" value="F:peptidase activity"/>
    <property type="evidence" value="ECO:0007669"/>
    <property type="project" value="UniProtKB-KW"/>
</dbReference>
<dbReference type="Pfam" id="PF05577">
    <property type="entry name" value="Peptidase_S28"/>
    <property type="match status" value="1"/>
</dbReference>
<keyword evidence="3 6" id="KW-0732">Signal</keyword>
<reference evidence="7 8" key="1">
    <citation type="submission" date="2024-11" db="EMBL/GenBank/DDBJ databases">
        <title>Chromosome-level genome assembly of Eucalyptus globulus Labill. provides insights into its genome evolution.</title>
        <authorList>
            <person name="Li X."/>
        </authorList>
    </citation>
    <scope>NUCLEOTIDE SEQUENCE [LARGE SCALE GENOMIC DNA]</scope>
    <source>
        <strain evidence="7">CL2024</strain>
        <tissue evidence="7">Fresh tender leaves</tissue>
    </source>
</reference>
<dbReference type="EMBL" id="JBJKBG010000001">
    <property type="protein sequence ID" value="KAL3755596.1"/>
    <property type="molecule type" value="Genomic_DNA"/>
</dbReference>
<keyword evidence="5" id="KW-0325">Glycoprotein</keyword>
<dbReference type="InterPro" id="IPR008758">
    <property type="entry name" value="Peptidase_S28"/>
</dbReference>